<evidence type="ECO:0000313" key="1">
    <source>
        <dbReference type="EMBL" id="PHQ30165.1"/>
    </source>
</evidence>
<evidence type="ECO:0000313" key="2">
    <source>
        <dbReference type="Proteomes" id="UP000229433"/>
    </source>
</evidence>
<reference evidence="1 2" key="1">
    <citation type="submission" date="2017-08" db="EMBL/GenBank/DDBJ databases">
        <title>The whole genome shortgun sequences of strain Leeuwenhoekiella nanhaiensis G18 from the South China Sea.</title>
        <authorList>
            <person name="Liu Q."/>
        </authorList>
    </citation>
    <scope>NUCLEOTIDE SEQUENCE [LARGE SCALE GENOMIC DNA]</scope>
    <source>
        <strain evidence="1 2">G18</strain>
    </source>
</reference>
<dbReference type="AlphaFoldDB" id="A0A2G1VTS9"/>
<sequence length="175" mass="19538">MKQILVVLSFLAFAACDKVDELTKFDLDYTSRVTIESGTLIDLPFVVRTPPMHTNSETEFESNNTRKDLIESIKLTQMTLTITSPSDEDFSFLESIQVFIKADGLDEIPLAALDPVAGDASGRINLETSNAELREYIKKDSFTLRVESVTDEALDRDIDIDILSVFRVDAKILGI</sequence>
<dbReference type="Proteomes" id="UP000229433">
    <property type="component" value="Unassembled WGS sequence"/>
</dbReference>
<accession>A0A2G1VTS9</accession>
<proteinExistence type="predicted"/>
<comment type="caution">
    <text evidence="1">The sequence shown here is derived from an EMBL/GenBank/DDBJ whole genome shotgun (WGS) entry which is preliminary data.</text>
</comment>
<dbReference type="OrthoDB" id="672279at2"/>
<organism evidence="1 2">
    <name type="scientific">Leeuwenhoekiella nanhaiensis</name>
    <dbReference type="NCBI Taxonomy" id="1655491"/>
    <lineage>
        <taxon>Bacteria</taxon>
        <taxon>Pseudomonadati</taxon>
        <taxon>Bacteroidota</taxon>
        <taxon>Flavobacteriia</taxon>
        <taxon>Flavobacteriales</taxon>
        <taxon>Flavobacteriaceae</taxon>
        <taxon>Leeuwenhoekiella</taxon>
    </lineage>
</organism>
<protein>
    <submittedName>
        <fullName evidence="1">Uncharacterized protein</fullName>
    </submittedName>
</protein>
<gene>
    <name evidence="1" type="ORF">CJ305_04160</name>
</gene>
<name>A0A2G1VTS9_9FLAO</name>
<dbReference type="PROSITE" id="PS51257">
    <property type="entry name" value="PROKAR_LIPOPROTEIN"/>
    <property type="match status" value="1"/>
</dbReference>
<dbReference type="RefSeq" id="WP_099645000.1">
    <property type="nucleotide sequence ID" value="NZ_KZ319288.1"/>
</dbReference>
<keyword evidence="2" id="KW-1185">Reference proteome</keyword>
<dbReference type="EMBL" id="NQXA01000002">
    <property type="protein sequence ID" value="PHQ30165.1"/>
    <property type="molecule type" value="Genomic_DNA"/>
</dbReference>